<reference evidence="3" key="1">
    <citation type="journal article" date="2008" name="Nat. Genet.">
        <title>The Pristionchus pacificus genome provides a unique perspective on nematode lifestyle and parasitism.</title>
        <authorList>
            <person name="Dieterich C."/>
            <person name="Clifton S.W."/>
            <person name="Schuster L.N."/>
            <person name="Chinwalla A."/>
            <person name="Delehaunty K."/>
            <person name="Dinkelacker I."/>
            <person name="Fulton L."/>
            <person name="Fulton R."/>
            <person name="Godfrey J."/>
            <person name="Minx P."/>
            <person name="Mitreva M."/>
            <person name="Roeseler W."/>
            <person name="Tian H."/>
            <person name="Witte H."/>
            <person name="Yang S.P."/>
            <person name="Wilson R.K."/>
            <person name="Sommer R.J."/>
        </authorList>
    </citation>
    <scope>NUCLEOTIDE SEQUENCE [LARGE SCALE GENOMIC DNA]</scope>
    <source>
        <strain evidence="3">PS312</strain>
    </source>
</reference>
<reference evidence="2" key="2">
    <citation type="submission" date="2022-06" db="UniProtKB">
        <authorList>
            <consortium name="EnsemblMetazoa"/>
        </authorList>
    </citation>
    <scope>IDENTIFICATION</scope>
    <source>
        <strain evidence="2">PS312</strain>
    </source>
</reference>
<evidence type="ECO:0000313" key="3">
    <source>
        <dbReference type="Proteomes" id="UP000005239"/>
    </source>
</evidence>
<dbReference type="EnsemblMetazoa" id="PPA44047.1">
    <property type="protein sequence ID" value="PPA44047.1"/>
    <property type="gene ID" value="WBGene00282416"/>
</dbReference>
<sequence>MNEKEENEERSVSFATRKQLWNPHQYQQERKRKPEKEPHPMDEKEENEERSVSFVTRKQLWNIQVSRSRYSEPAHFV</sequence>
<proteinExistence type="predicted"/>
<protein>
    <submittedName>
        <fullName evidence="2">Uncharacterized protein</fullName>
    </submittedName>
</protein>
<name>A0A2A6BNQ4_PRIPA</name>
<accession>A0A8R1UYX5</accession>
<gene>
    <name evidence="2" type="primary">WBGene00282416</name>
</gene>
<accession>A0A2A6BNQ4</accession>
<feature type="compositionally biased region" description="Basic and acidic residues" evidence="1">
    <location>
        <begin position="27"/>
        <end position="51"/>
    </location>
</feature>
<dbReference type="AlphaFoldDB" id="A0A2A6BNQ4"/>
<feature type="compositionally biased region" description="Basic and acidic residues" evidence="1">
    <location>
        <begin position="1"/>
        <end position="11"/>
    </location>
</feature>
<feature type="region of interest" description="Disordered" evidence="1">
    <location>
        <begin position="1"/>
        <end position="52"/>
    </location>
</feature>
<organism evidence="2 3">
    <name type="scientific">Pristionchus pacificus</name>
    <name type="common">Parasitic nematode worm</name>
    <dbReference type="NCBI Taxonomy" id="54126"/>
    <lineage>
        <taxon>Eukaryota</taxon>
        <taxon>Metazoa</taxon>
        <taxon>Ecdysozoa</taxon>
        <taxon>Nematoda</taxon>
        <taxon>Chromadorea</taxon>
        <taxon>Rhabditida</taxon>
        <taxon>Rhabditina</taxon>
        <taxon>Diplogasteromorpha</taxon>
        <taxon>Diplogasteroidea</taxon>
        <taxon>Neodiplogasteridae</taxon>
        <taxon>Pristionchus</taxon>
    </lineage>
</organism>
<evidence type="ECO:0000256" key="1">
    <source>
        <dbReference type="SAM" id="MobiDB-lite"/>
    </source>
</evidence>
<evidence type="ECO:0000313" key="2">
    <source>
        <dbReference type="EnsemblMetazoa" id="PPA44047.1"/>
    </source>
</evidence>
<dbReference type="Proteomes" id="UP000005239">
    <property type="component" value="Unassembled WGS sequence"/>
</dbReference>
<keyword evidence="3" id="KW-1185">Reference proteome</keyword>